<name>W1P776_AMBTC</name>
<feature type="region of interest" description="Disordered" evidence="1">
    <location>
        <begin position="251"/>
        <end position="272"/>
    </location>
</feature>
<dbReference type="AlphaFoldDB" id="W1P776"/>
<protein>
    <submittedName>
        <fullName evidence="2">Uncharacterized protein</fullName>
    </submittedName>
</protein>
<proteinExistence type="predicted"/>
<dbReference type="Gramene" id="ERN02825">
    <property type="protein sequence ID" value="ERN02825"/>
    <property type="gene ID" value="AMTR_s00086p00142850"/>
</dbReference>
<dbReference type="HOGENOM" id="CLU_765818_0_0_1"/>
<evidence type="ECO:0000313" key="2">
    <source>
        <dbReference type="EMBL" id="ERN02825.1"/>
    </source>
</evidence>
<accession>W1P776</accession>
<dbReference type="EMBL" id="KI394485">
    <property type="protein sequence ID" value="ERN02825.1"/>
    <property type="molecule type" value="Genomic_DNA"/>
</dbReference>
<keyword evidence="3" id="KW-1185">Reference proteome</keyword>
<sequence length="362" mass="40661">MAARVTECPLSNSVKINMILEYVNLKYKTFFYHGGIPLTFNVMSDRFILYERTKSQTAGDLSPLVDQNQQRNQNGGGNRNPPNNQPIRPLIRFNPLKQPLSEILRQLLGEGDLVLPPQGPPLFDVKDKTKWYEWHRYHGHNPQDCISLKHHIQNLIEEGVIKVTKLKEPNNEANQRMETYVDMLPRNDPQSSTRLIATTSKIVSDSKGKTPVLAIHEQSGILDASTLIFPSNVPVIIKTKDPREVVPLEPFPLHQNAEPPHNKEFEEGTHSPAPDAEVIKVENDYTQVPREAVPQESLFRCQNVSAPPNEKSKVEVHSPTDDIGVINIEGGHPTQKIVQLEGAYGVSTHGSMKNPPTSLPMR</sequence>
<evidence type="ECO:0000256" key="1">
    <source>
        <dbReference type="SAM" id="MobiDB-lite"/>
    </source>
</evidence>
<evidence type="ECO:0000313" key="3">
    <source>
        <dbReference type="Proteomes" id="UP000017836"/>
    </source>
</evidence>
<feature type="compositionally biased region" description="Basic and acidic residues" evidence="1">
    <location>
        <begin position="260"/>
        <end position="269"/>
    </location>
</feature>
<gene>
    <name evidence="2" type="ORF">AMTR_s00086p00142850</name>
</gene>
<feature type="region of interest" description="Disordered" evidence="1">
    <location>
        <begin position="59"/>
        <end position="88"/>
    </location>
</feature>
<reference evidence="3" key="1">
    <citation type="journal article" date="2013" name="Science">
        <title>The Amborella genome and the evolution of flowering plants.</title>
        <authorList>
            <consortium name="Amborella Genome Project"/>
        </authorList>
    </citation>
    <scope>NUCLEOTIDE SEQUENCE [LARGE SCALE GENOMIC DNA]</scope>
</reference>
<organism evidence="2 3">
    <name type="scientific">Amborella trichopoda</name>
    <dbReference type="NCBI Taxonomy" id="13333"/>
    <lineage>
        <taxon>Eukaryota</taxon>
        <taxon>Viridiplantae</taxon>
        <taxon>Streptophyta</taxon>
        <taxon>Embryophyta</taxon>
        <taxon>Tracheophyta</taxon>
        <taxon>Spermatophyta</taxon>
        <taxon>Magnoliopsida</taxon>
        <taxon>Amborellales</taxon>
        <taxon>Amborellaceae</taxon>
        <taxon>Amborella</taxon>
    </lineage>
</organism>
<feature type="compositionally biased region" description="Low complexity" evidence="1">
    <location>
        <begin position="67"/>
        <end position="86"/>
    </location>
</feature>
<dbReference type="Proteomes" id="UP000017836">
    <property type="component" value="Unassembled WGS sequence"/>
</dbReference>